<feature type="transmembrane region" description="Helical" evidence="8">
    <location>
        <begin position="58"/>
        <end position="83"/>
    </location>
</feature>
<keyword evidence="6 8" id="KW-0472">Membrane</keyword>
<evidence type="ECO:0000256" key="8">
    <source>
        <dbReference type="RuleBase" id="RU363111"/>
    </source>
</evidence>
<dbReference type="GO" id="GO:0015031">
    <property type="term" value="P:protein transport"/>
    <property type="evidence" value="ECO:0007669"/>
    <property type="project" value="UniProtKB-KW"/>
</dbReference>
<reference evidence="9" key="1">
    <citation type="submission" date="2021-06" db="EMBL/GenBank/DDBJ databases">
        <authorList>
            <person name="Kallberg Y."/>
            <person name="Tangrot J."/>
            <person name="Rosling A."/>
        </authorList>
    </citation>
    <scope>NUCLEOTIDE SEQUENCE</scope>
    <source>
        <strain evidence="9">MT106</strain>
    </source>
</reference>
<dbReference type="Proteomes" id="UP000789831">
    <property type="component" value="Unassembled WGS sequence"/>
</dbReference>
<accession>A0A9N8V2N2</accession>
<keyword evidence="10" id="KW-1185">Reference proteome</keyword>
<keyword evidence="3 8" id="KW-0812">Transmembrane</keyword>
<keyword evidence="5 8" id="KW-1133">Transmembrane helix</keyword>
<evidence type="ECO:0000256" key="2">
    <source>
        <dbReference type="ARBA" id="ARBA00022448"/>
    </source>
</evidence>
<evidence type="ECO:0000256" key="5">
    <source>
        <dbReference type="ARBA" id="ARBA00022989"/>
    </source>
</evidence>
<keyword evidence="2 8" id="KW-0813">Transport</keyword>
<comment type="similarity">
    <text evidence="7 8">Belongs to the SFT2 family.</text>
</comment>
<dbReference type="AlphaFoldDB" id="A0A9N8V2N2"/>
<name>A0A9N8V2N2_9GLOM</name>
<comment type="caution">
    <text evidence="8">Lacks conserved residue(s) required for the propagation of feature annotation.</text>
</comment>
<dbReference type="Pfam" id="PF04178">
    <property type="entry name" value="Got1"/>
    <property type="match status" value="1"/>
</dbReference>
<keyword evidence="8" id="KW-0333">Golgi apparatus</keyword>
<evidence type="ECO:0000256" key="7">
    <source>
        <dbReference type="ARBA" id="ARBA00025800"/>
    </source>
</evidence>
<evidence type="ECO:0000256" key="3">
    <source>
        <dbReference type="ARBA" id="ARBA00022692"/>
    </source>
</evidence>
<proteinExistence type="inferred from homology"/>
<dbReference type="PANTHER" id="PTHR23137:SF6">
    <property type="entry name" value="VESICLE TRANSPORT PROTEIN"/>
    <property type="match status" value="1"/>
</dbReference>
<dbReference type="EMBL" id="CAJVPL010000029">
    <property type="protein sequence ID" value="CAG8435813.1"/>
    <property type="molecule type" value="Genomic_DNA"/>
</dbReference>
<comment type="subcellular location">
    <subcellularLocation>
        <location evidence="8">Golgi apparatus membrane</location>
        <topology evidence="8">Multi-pass membrane protein</topology>
    </subcellularLocation>
    <subcellularLocation>
        <location evidence="1">Membrane</location>
        <topology evidence="1">Multi-pass membrane protein</topology>
    </subcellularLocation>
</comment>
<dbReference type="GO" id="GO:0016192">
    <property type="term" value="P:vesicle-mediated transport"/>
    <property type="evidence" value="ECO:0007669"/>
    <property type="project" value="InterPro"/>
</dbReference>
<keyword evidence="4 8" id="KW-0653">Protein transport</keyword>
<feature type="transmembrane region" description="Helical" evidence="8">
    <location>
        <begin position="32"/>
        <end position="52"/>
    </location>
</feature>
<organism evidence="9 10">
    <name type="scientific">Ambispora gerdemannii</name>
    <dbReference type="NCBI Taxonomy" id="144530"/>
    <lineage>
        <taxon>Eukaryota</taxon>
        <taxon>Fungi</taxon>
        <taxon>Fungi incertae sedis</taxon>
        <taxon>Mucoromycota</taxon>
        <taxon>Glomeromycotina</taxon>
        <taxon>Glomeromycetes</taxon>
        <taxon>Archaeosporales</taxon>
        <taxon>Ambisporaceae</taxon>
        <taxon>Ambispora</taxon>
    </lineage>
</organism>
<comment type="caution">
    <text evidence="9">The sequence shown here is derived from an EMBL/GenBank/DDBJ whole genome shotgun (WGS) entry which is preliminary data.</text>
</comment>
<evidence type="ECO:0000313" key="10">
    <source>
        <dbReference type="Proteomes" id="UP000789831"/>
    </source>
</evidence>
<comment type="function">
    <text evidence="8">Nonessential protein required for the fusion of transport vesicles derived from the endocytic pathway with the Golgi complex.</text>
</comment>
<dbReference type="InterPro" id="IPR011691">
    <property type="entry name" value="Vesicle_transpt_SFT2"/>
</dbReference>
<evidence type="ECO:0000313" key="9">
    <source>
        <dbReference type="EMBL" id="CAG8435813.1"/>
    </source>
</evidence>
<feature type="transmembrane region" description="Helical" evidence="8">
    <location>
        <begin position="95"/>
        <end position="114"/>
    </location>
</feature>
<dbReference type="OrthoDB" id="73614at2759"/>
<dbReference type="PANTHER" id="PTHR23137">
    <property type="entry name" value="VESICLE TRANSPORT PROTEIN-RELATED"/>
    <property type="match status" value="1"/>
</dbReference>
<dbReference type="InterPro" id="IPR007305">
    <property type="entry name" value="Vesicle_transpt_Got1/SFT2"/>
</dbReference>
<gene>
    <name evidence="9" type="ORF">AGERDE_LOCUS583</name>
</gene>
<sequence>MKLWSSADFSDQGSMDETSPFDCFKLTRTQRLYGFGICFILGFVISFLSTFALSTGNITGFAVLYTIGNVVSLVSTGFLVGFGKQIKTMFAPVRRVASGVFLAAMVTTLIVAFLRKLHSLWQNDHQKGVW</sequence>
<evidence type="ECO:0000256" key="6">
    <source>
        <dbReference type="ARBA" id="ARBA00023136"/>
    </source>
</evidence>
<protein>
    <recommendedName>
        <fullName evidence="8">Protein transport protein SFT2</fullName>
    </recommendedName>
</protein>
<dbReference type="GO" id="GO:0000139">
    <property type="term" value="C:Golgi membrane"/>
    <property type="evidence" value="ECO:0007669"/>
    <property type="project" value="UniProtKB-SubCell"/>
</dbReference>
<evidence type="ECO:0000256" key="4">
    <source>
        <dbReference type="ARBA" id="ARBA00022927"/>
    </source>
</evidence>
<evidence type="ECO:0000256" key="1">
    <source>
        <dbReference type="ARBA" id="ARBA00004141"/>
    </source>
</evidence>